<evidence type="ECO:0000313" key="1">
    <source>
        <dbReference type="EMBL" id="JAH79347.1"/>
    </source>
</evidence>
<proteinExistence type="predicted"/>
<protein>
    <submittedName>
        <fullName evidence="1">Uncharacterized protein</fullName>
    </submittedName>
</protein>
<sequence>MTLSQTTWVWLPQQQAGYLKCTQCLNVHGAAPNSLSLLIINPSLSPSL</sequence>
<dbReference type="AlphaFoldDB" id="A0A0E9VMS6"/>
<reference evidence="1" key="2">
    <citation type="journal article" date="2015" name="Fish Shellfish Immunol.">
        <title>Early steps in the European eel (Anguilla anguilla)-Vibrio vulnificus interaction in the gills: Role of the RtxA13 toxin.</title>
        <authorList>
            <person name="Callol A."/>
            <person name="Pajuelo D."/>
            <person name="Ebbesson L."/>
            <person name="Teles M."/>
            <person name="MacKenzie S."/>
            <person name="Amaro C."/>
        </authorList>
    </citation>
    <scope>NUCLEOTIDE SEQUENCE</scope>
</reference>
<organism evidence="1">
    <name type="scientific">Anguilla anguilla</name>
    <name type="common">European freshwater eel</name>
    <name type="synonym">Muraena anguilla</name>
    <dbReference type="NCBI Taxonomy" id="7936"/>
    <lineage>
        <taxon>Eukaryota</taxon>
        <taxon>Metazoa</taxon>
        <taxon>Chordata</taxon>
        <taxon>Craniata</taxon>
        <taxon>Vertebrata</taxon>
        <taxon>Euteleostomi</taxon>
        <taxon>Actinopterygii</taxon>
        <taxon>Neopterygii</taxon>
        <taxon>Teleostei</taxon>
        <taxon>Anguilliformes</taxon>
        <taxon>Anguillidae</taxon>
        <taxon>Anguilla</taxon>
    </lineage>
</organism>
<reference evidence="1" key="1">
    <citation type="submission" date="2014-11" db="EMBL/GenBank/DDBJ databases">
        <authorList>
            <person name="Amaro Gonzalez C."/>
        </authorList>
    </citation>
    <scope>NUCLEOTIDE SEQUENCE</scope>
</reference>
<dbReference type="EMBL" id="GBXM01029230">
    <property type="protein sequence ID" value="JAH79347.1"/>
    <property type="molecule type" value="Transcribed_RNA"/>
</dbReference>
<accession>A0A0E9VMS6</accession>
<name>A0A0E9VMS6_ANGAN</name>